<dbReference type="PATRIC" id="fig|706587.4.peg.2248"/>
<evidence type="ECO:0000313" key="7">
    <source>
        <dbReference type="Proteomes" id="UP000006055"/>
    </source>
</evidence>
<accession>I4C521</accession>
<dbReference type="PROSITE" id="PS51379">
    <property type="entry name" value="4FE4S_FER_2"/>
    <property type="match status" value="2"/>
</dbReference>
<dbReference type="STRING" id="706587.Desti_1956"/>
<keyword evidence="1" id="KW-0004">4Fe-4S</keyword>
<proteinExistence type="predicted"/>
<organism evidence="6 7">
    <name type="scientific">Desulfomonile tiedjei (strain ATCC 49306 / DSM 6799 / DCB-1)</name>
    <dbReference type="NCBI Taxonomy" id="706587"/>
    <lineage>
        <taxon>Bacteria</taxon>
        <taxon>Pseudomonadati</taxon>
        <taxon>Thermodesulfobacteriota</taxon>
        <taxon>Desulfomonilia</taxon>
        <taxon>Desulfomonilales</taxon>
        <taxon>Desulfomonilaceae</taxon>
        <taxon>Desulfomonile</taxon>
    </lineage>
</organism>
<evidence type="ECO:0000259" key="5">
    <source>
        <dbReference type="PROSITE" id="PS51379"/>
    </source>
</evidence>
<dbReference type="Pfam" id="PF04015">
    <property type="entry name" value="DUF362"/>
    <property type="match status" value="1"/>
</dbReference>
<dbReference type="Pfam" id="PF12838">
    <property type="entry name" value="Fer4_7"/>
    <property type="match status" value="1"/>
</dbReference>
<name>I4C521_DESTA</name>
<dbReference type="InterPro" id="IPR050157">
    <property type="entry name" value="PSI_iron-sulfur_center"/>
</dbReference>
<dbReference type="InterPro" id="IPR017900">
    <property type="entry name" value="4Fe4S_Fe_S_CS"/>
</dbReference>
<feature type="domain" description="4Fe-4S ferredoxin-type" evidence="5">
    <location>
        <begin position="224"/>
        <end position="253"/>
    </location>
</feature>
<sequence length="377" mass="40998">MSVPVYLAELTVKKPSDHRLAKIKRLCEAVDLAEKVKPLGKGGEDDVVAIKLHFGETGNDTYLHPTFARQVVDCVKAAGGRPFLSDTCTLYKSTRHNAVDHLETAYRHGFTPYVVDAPVIIADGVTSKSYEEVSVNLKHFSSVKIAQAFRSANAMVVLSHFKAHMMGGFGGALKNLAMGCAPQAGKIDQHGRNVVIYPGCVGCGECVKVCPQSALFLEKVEKGRHVVVDKSRCIGCYECVTVCKQGVIGIDEPGEYTSFVERMMEYAYGAVQGKEGRICYLNFVMNVTTQCDCAGWSEPALVPDLGILASTDPVALDTACFDLVNMAPNLIHLDGHDLHSCGYDKFAALRPNTRGRHQLEYAEAIGMGSLDYDLIKV</sequence>
<dbReference type="EMBL" id="CP003360">
    <property type="protein sequence ID" value="AFM24662.1"/>
    <property type="molecule type" value="Genomic_DNA"/>
</dbReference>
<gene>
    <name evidence="6" type="ordered locus">Desti_1956</name>
</gene>
<keyword evidence="3" id="KW-0408">Iron</keyword>
<evidence type="ECO:0000313" key="6">
    <source>
        <dbReference type="EMBL" id="AFM24662.1"/>
    </source>
</evidence>
<dbReference type="KEGG" id="dti:Desti_1956"/>
<dbReference type="Proteomes" id="UP000006055">
    <property type="component" value="Chromosome"/>
</dbReference>
<protein>
    <submittedName>
        <fullName evidence="6">Uncharacterized Fe-S center protein</fullName>
    </submittedName>
</protein>
<dbReference type="OrthoDB" id="9781559at2"/>
<keyword evidence="2" id="KW-0479">Metal-binding</keyword>
<dbReference type="SUPFAM" id="SSF54862">
    <property type="entry name" value="4Fe-4S ferredoxins"/>
    <property type="match status" value="1"/>
</dbReference>
<dbReference type="PANTHER" id="PTHR24960:SF79">
    <property type="entry name" value="PHOTOSYSTEM I IRON-SULFUR CENTER"/>
    <property type="match status" value="1"/>
</dbReference>
<keyword evidence="7" id="KW-1185">Reference proteome</keyword>
<dbReference type="RefSeq" id="WP_014809806.1">
    <property type="nucleotide sequence ID" value="NC_018025.1"/>
</dbReference>
<dbReference type="GO" id="GO:0046872">
    <property type="term" value="F:metal ion binding"/>
    <property type="evidence" value="ECO:0007669"/>
    <property type="project" value="UniProtKB-KW"/>
</dbReference>
<dbReference type="PANTHER" id="PTHR24960">
    <property type="entry name" value="PHOTOSYSTEM I IRON-SULFUR CENTER-RELATED"/>
    <property type="match status" value="1"/>
</dbReference>
<evidence type="ECO:0000256" key="2">
    <source>
        <dbReference type="ARBA" id="ARBA00022723"/>
    </source>
</evidence>
<evidence type="ECO:0000256" key="3">
    <source>
        <dbReference type="ARBA" id="ARBA00023004"/>
    </source>
</evidence>
<keyword evidence="4" id="KW-0411">Iron-sulfur</keyword>
<evidence type="ECO:0000256" key="1">
    <source>
        <dbReference type="ARBA" id="ARBA00022485"/>
    </source>
</evidence>
<reference evidence="7" key="1">
    <citation type="submission" date="2012-06" db="EMBL/GenBank/DDBJ databases">
        <title>Complete sequence of chromosome of Desulfomonile tiedjei DSM 6799.</title>
        <authorList>
            <person name="Lucas S."/>
            <person name="Copeland A."/>
            <person name="Lapidus A."/>
            <person name="Glavina del Rio T."/>
            <person name="Dalin E."/>
            <person name="Tice H."/>
            <person name="Bruce D."/>
            <person name="Goodwin L."/>
            <person name="Pitluck S."/>
            <person name="Peters L."/>
            <person name="Ovchinnikova G."/>
            <person name="Zeytun A."/>
            <person name="Lu M."/>
            <person name="Kyrpides N."/>
            <person name="Mavromatis K."/>
            <person name="Ivanova N."/>
            <person name="Brettin T."/>
            <person name="Detter J.C."/>
            <person name="Han C."/>
            <person name="Larimer F."/>
            <person name="Land M."/>
            <person name="Hauser L."/>
            <person name="Markowitz V."/>
            <person name="Cheng J.-F."/>
            <person name="Hugenholtz P."/>
            <person name="Woyke T."/>
            <person name="Wu D."/>
            <person name="Spring S."/>
            <person name="Schroeder M."/>
            <person name="Brambilla E."/>
            <person name="Klenk H.-P."/>
            <person name="Eisen J.A."/>
        </authorList>
    </citation>
    <scope>NUCLEOTIDE SEQUENCE [LARGE SCALE GENOMIC DNA]</scope>
    <source>
        <strain evidence="7">ATCC 49306 / DSM 6799 / DCB-1</strain>
    </source>
</reference>
<dbReference type="HOGENOM" id="CLU_046240_0_0_7"/>
<feature type="domain" description="4Fe-4S ferredoxin-type" evidence="5">
    <location>
        <begin position="191"/>
        <end position="220"/>
    </location>
</feature>
<dbReference type="Gene3D" id="3.30.70.20">
    <property type="match status" value="2"/>
</dbReference>
<dbReference type="eggNOG" id="COG2768">
    <property type="taxonomic scope" value="Bacteria"/>
</dbReference>
<dbReference type="GO" id="GO:0051539">
    <property type="term" value="F:4 iron, 4 sulfur cluster binding"/>
    <property type="evidence" value="ECO:0007669"/>
    <property type="project" value="UniProtKB-KW"/>
</dbReference>
<dbReference type="InterPro" id="IPR007160">
    <property type="entry name" value="DUF362"/>
</dbReference>
<dbReference type="PROSITE" id="PS00198">
    <property type="entry name" value="4FE4S_FER_1"/>
    <property type="match status" value="1"/>
</dbReference>
<dbReference type="AlphaFoldDB" id="I4C521"/>
<dbReference type="InterPro" id="IPR017896">
    <property type="entry name" value="4Fe4S_Fe-S-bd"/>
</dbReference>
<evidence type="ECO:0000256" key="4">
    <source>
        <dbReference type="ARBA" id="ARBA00023014"/>
    </source>
</evidence>